<name>A0A160TZZ6_9ZZZZ</name>
<sequence>MIRSITAIAIAASIATAPAFAASDNFQMEIDLNRTQLETQEGAIQEYKRIRQDVHERCAAEHDTFRFAKDYVVEKCERSMMKKVVAFVDDATFTKVHYASN</sequence>
<reference evidence="1" key="1">
    <citation type="submission" date="2015-10" db="EMBL/GenBank/DDBJ databases">
        <authorList>
            <person name="Gilbert D.G."/>
        </authorList>
    </citation>
    <scope>NUCLEOTIDE SEQUENCE</scope>
</reference>
<dbReference type="AlphaFoldDB" id="A0A160TZZ6"/>
<dbReference type="InterPro" id="IPR030972">
    <property type="entry name" value="UrcA_uranyl"/>
</dbReference>
<organism evidence="1">
    <name type="scientific">hydrothermal vent metagenome</name>
    <dbReference type="NCBI Taxonomy" id="652676"/>
    <lineage>
        <taxon>unclassified sequences</taxon>
        <taxon>metagenomes</taxon>
        <taxon>ecological metagenomes</taxon>
    </lineage>
</organism>
<protein>
    <recommendedName>
        <fullName evidence="2">UrcA family protein</fullName>
    </recommendedName>
</protein>
<evidence type="ECO:0000313" key="1">
    <source>
        <dbReference type="EMBL" id="CUS57380.1"/>
    </source>
</evidence>
<proteinExistence type="predicted"/>
<gene>
    <name evidence="1" type="ORF">MGWOODY_Hyp605</name>
</gene>
<evidence type="ECO:0008006" key="2">
    <source>
        <dbReference type="Google" id="ProtNLM"/>
    </source>
</evidence>
<dbReference type="EMBL" id="CZQD01000040">
    <property type="protein sequence ID" value="CUS57380.1"/>
    <property type="molecule type" value="Genomic_DNA"/>
</dbReference>
<accession>A0A160TZZ6</accession>
<dbReference type="NCBIfam" id="TIGR04433">
    <property type="entry name" value="UrcA_uranyl"/>
    <property type="match status" value="1"/>
</dbReference>